<reference evidence="3" key="2">
    <citation type="submission" date="2015-01" db="EMBL/GenBank/DDBJ databases">
        <title>Evolutionary Origins and Diversification of the Mycorrhizal Mutualists.</title>
        <authorList>
            <consortium name="DOE Joint Genome Institute"/>
            <consortium name="Mycorrhizal Genomics Consortium"/>
            <person name="Kohler A."/>
            <person name="Kuo A."/>
            <person name="Nagy L.G."/>
            <person name="Floudas D."/>
            <person name="Copeland A."/>
            <person name="Barry K.W."/>
            <person name="Cichocki N."/>
            <person name="Veneault-Fourrey C."/>
            <person name="LaButti K."/>
            <person name="Lindquist E.A."/>
            <person name="Lipzen A."/>
            <person name="Lundell T."/>
            <person name="Morin E."/>
            <person name="Murat C."/>
            <person name="Riley R."/>
            <person name="Ohm R."/>
            <person name="Sun H."/>
            <person name="Tunlid A."/>
            <person name="Henrissat B."/>
            <person name="Grigoriev I.V."/>
            <person name="Hibbett D.S."/>
            <person name="Martin F."/>
        </authorList>
    </citation>
    <scope>NUCLEOTIDE SEQUENCE [LARGE SCALE GENOMIC DNA]</scope>
    <source>
        <strain evidence="3">F 1598</strain>
    </source>
</reference>
<feature type="coiled-coil region" evidence="1">
    <location>
        <begin position="179"/>
        <end position="206"/>
    </location>
</feature>
<evidence type="ECO:0000313" key="2">
    <source>
        <dbReference type="EMBL" id="KIM84813.1"/>
    </source>
</evidence>
<evidence type="ECO:0008006" key="4">
    <source>
        <dbReference type="Google" id="ProtNLM"/>
    </source>
</evidence>
<name>A0A0C3BER8_PILCF</name>
<gene>
    <name evidence="2" type="ORF">PILCRDRAFT_96579</name>
</gene>
<evidence type="ECO:0000313" key="3">
    <source>
        <dbReference type="Proteomes" id="UP000054166"/>
    </source>
</evidence>
<accession>A0A0C3BER8</accession>
<dbReference type="InParanoid" id="A0A0C3BER8"/>
<proteinExistence type="predicted"/>
<evidence type="ECO:0000256" key="1">
    <source>
        <dbReference type="SAM" id="Coils"/>
    </source>
</evidence>
<protein>
    <recommendedName>
        <fullName evidence="4">G domain-containing protein</fullName>
    </recommendedName>
</protein>
<keyword evidence="1" id="KW-0175">Coiled coil</keyword>
<sequence length="215" mass="24245">MGATGSGKTTSCTSVVQAAAPFELDGRRVLLIDTPGFDDTSRSDTDILKMIAHFLSTTQVIAARFYKNGIRLSGVIYMHRISDFRMGGVSRRNFGMFRQLCGESSLKNVVLVTNMWSEVSAAPVLDRHARLLRHQNTLESAQSIMRYLIGNRPMALQIQHELVDQNMDISQTGAGAELNRELMRQIRKHQQELLDLRIEIKSAIKNIIQRQMNDL</sequence>
<keyword evidence="3" id="KW-1185">Reference proteome</keyword>
<dbReference type="SUPFAM" id="SSF52540">
    <property type="entry name" value="P-loop containing nucleoside triphosphate hydrolases"/>
    <property type="match status" value="1"/>
</dbReference>
<dbReference type="OrthoDB" id="8954335at2759"/>
<reference evidence="2 3" key="1">
    <citation type="submission" date="2014-04" db="EMBL/GenBank/DDBJ databases">
        <authorList>
            <consortium name="DOE Joint Genome Institute"/>
            <person name="Kuo A."/>
            <person name="Tarkka M."/>
            <person name="Buscot F."/>
            <person name="Kohler A."/>
            <person name="Nagy L.G."/>
            <person name="Floudas D."/>
            <person name="Copeland A."/>
            <person name="Barry K.W."/>
            <person name="Cichocki N."/>
            <person name="Veneault-Fourrey C."/>
            <person name="LaButti K."/>
            <person name="Lindquist E.A."/>
            <person name="Lipzen A."/>
            <person name="Lundell T."/>
            <person name="Morin E."/>
            <person name="Murat C."/>
            <person name="Sun H."/>
            <person name="Tunlid A."/>
            <person name="Henrissat B."/>
            <person name="Grigoriev I.V."/>
            <person name="Hibbett D.S."/>
            <person name="Martin F."/>
            <person name="Nordberg H.P."/>
            <person name="Cantor M.N."/>
            <person name="Hua S.X."/>
        </authorList>
    </citation>
    <scope>NUCLEOTIDE SEQUENCE [LARGE SCALE GENOMIC DNA]</scope>
    <source>
        <strain evidence="2 3">F 1598</strain>
    </source>
</reference>
<dbReference type="InterPro" id="IPR027417">
    <property type="entry name" value="P-loop_NTPase"/>
</dbReference>
<dbReference type="AlphaFoldDB" id="A0A0C3BER8"/>
<dbReference type="EMBL" id="KN832986">
    <property type="protein sequence ID" value="KIM84813.1"/>
    <property type="molecule type" value="Genomic_DNA"/>
</dbReference>
<dbReference type="Gene3D" id="3.40.50.300">
    <property type="entry name" value="P-loop containing nucleotide triphosphate hydrolases"/>
    <property type="match status" value="1"/>
</dbReference>
<organism evidence="2 3">
    <name type="scientific">Piloderma croceum (strain F 1598)</name>
    <dbReference type="NCBI Taxonomy" id="765440"/>
    <lineage>
        <taxon>Eukaryota</taxon>
        <taxon>Fungi</taxon>
        <taxon>Dikarya</taxon>
        <taxon>Basidiomycota</taxon>
        <taxon>Agaricomycotina</taxon>
        <taxon>Agaricomycetes</taxon>
        <taxon>Agaricomycetidae</taxon>
        <taxon>Atheliales</taxon>
        <taxon>Atheliaceae</taxon>
        <taxon>Piloderma</taxon>
    </lineage>
</organism>
<dbReference type="Proteomes" id="UP000054166">
    <property type="component" value="Unassembled WGS sequence"/>
</dbReference>
<dbReference type="HOGENOM" id="CLU_018003_2_0_1"/>